<name>A0A4Q7J051_9PSEU</name>
<accession>A0A4Q7J051</accession>
<dbReference type="InterPro" id="IPR045596">
    <property type="entry name" value="DUF6459"/>
</dbReference>
<protein>
    <submittedName>
        <fullName evidence="2">Uncharacterized protein</fullName>
    </submittedName>
</protein>
<keyword evidence="3" id="KW-1185">Reference proteome</keyword>
<dbReference type="Proteomes" id="UP000292003">
    <property type="component" value="Unassembled WGS sequence"/>
</dbReference>
<dbReference type="Pfam" id="PF20060">
    <property type="entry name" value="DUF6459"/>
    <property type="match status" value="1"/>
</dbReference>
<dbReference type="AlphaFoldDB" id="A0A4Q7J051"/>
<sequence length="162" mass="17655">MSEIHFEPLPVTEPDGSRHPAPHRGRQLALDLRLDTEPAGPRWPAPVGAATLRHLRGLVTTVLEVHSGRRPPGQARVITDTRLHRRLATLPDGRHLGYRLSTLHAQYVGDGVVEASGTVRTGHLTLALTARLHAATDGWTCVRFEVIDNVPAQEQSRTGTAS</sequence>
<evidence type="ECO:0000313" key="2">
    <source>
        <dbReference type="EMBL" id="RZQ60710.1"/>
    </source>
</evidence>
<feature type="region of interest" description="Disordered" evidence="1">
    <location>
        <begin position="1"/>
        <end position="24"/>
    </location>
</feature>
<proteinExistence type="predicted"/>
<evidence type="ECO:0000256" key="1">
    <source>
        <dbReference type="SAM" id="MobiDB-lite"/>
    </source>
</evidence>
<reference evidence="2 3" key="1">
    <citation type="submission" date="2019-02" db="EMBL/GenBank/DDBJ databases">
        <title>Draft genome sequence of Amycolatopsis sp. 8-3EHSu isolated from roots of Suaeda maritima.</title>
        <authorList>
            <person name="Duangmal K."/>
            <person name="Chantavorakit T."/>
        </authorList>
    </citation>
    <scope>NUCLEOTIDE SEQUENCE [LARGE SCALE GENOMIC DNA]</scope>
    <source>
        <strain evidence="2 3">8-3EHSu</strain>
    </source>
</reference>
<dbReference type="RefSeq" id="WP_130478283.1">
    <property type="nucleotide sequence ID" value="NZ_SFCC01000015.1"/>
</dbReference>
<comment type="caution">
    <text evidence="2">The sequence shown here is derived from an EMBL/GenBank/DDBJ whole genome shotgun (WGS) entry which is preliminary data.</text>
</comment>
<organism evidence="2 3">
    <name type="scientific">Amycolatopsis suaedae</name>
    <dbReference type="NCBI Taxonomy" id="2510978"/>
    <lineage>
        <taxon>Bacteria</taxon>
        <taxon>Bacillati</taxon>
        <taxon>Actinomycetota</taxon>
        <taxon>Actinomycetes</taxon>
        <taxon>Pseudonocardiales</taxon>
        <taxon>Pseudonocardiaceae</taxon>
        <taxon>Amycolatopsis</taxon>
    </lineage>
</organism>
<gene>
    <name evidence="2" type="ORF">EWH70_26715</name>
</gene>
<dbReference type="EMBL" id="SFCC01000015">
    <property type="protein sequence ID" value="RZQ60710.1"/>
    <property type="molecule type" value="Genomic_DNA"/>
</dbReference>
<evidence type="ECO:0000313" key="3">
    <source>
        <dbReference type="Proteomes" id="UP000292003"/>
    </source>
</evidence>
<dbReference type="OrthoDB" id="3694049at2"/>